<evidence type="ECO:0000256" key="1">
    <source>
        <dbReference type="SAM" id="SignalP"/>
    </source>
</evidence>
<feature type="signal peptide" evidence="1">
    <location>
        <begin position="1"/>
        <end position="26"/>
    </location>
</feature>
<evidence type="ECO:0000313" key="2">
    <source>
        <dbReference type="EMBL" id="MFC4296092.1"/>
    </source>
</evidence>
<evidence type="ECO:0000313" key="3">
    <source>
        <dbReference type="Proteomes" id="UP001595828"/>
    </source>
</evidence>
<keyword evidence="1" id="KW-0732">Signal</keyword>
<proteinExistence type="predicted"/>
<comment type="caution">
    <text evidence="2">The sequence shown here is derived from an EMBL/GenBank/DDBJ whole genome shotgun (WGS) entry which is preliminary data.</text>
</comment>
<reference evidence="3" key="1">
    <citation type="journal article" date="2019" name="Int. J. Syst. Evol. Microbiol.">
        <title>The Global Catalogue of Microorganisms (GCM) 10K type strain sequencing project: providing services to taxonomists for standard genome sequencing and annotation.</title>
        <authorList>
            <consortium name="The Broad Institute Genomics Platform"/>
            <consortium name="The Broad Institute Genome Sequencing Center for Infectious Disease"/>
            <person name="Wu L."/>
            <person name="Ma J."/>
        </authorList>
    </citation>
    <scope>NUCLEOTIDE SEQUENCE [LARGE SCALE GENOMIC DNA]</scope>
    <source>
        <strain evidence="3">CGMCC 1.12989</strain>
    </source>
</reference>
<dbReference type="Gene3D" id="3.10.620.30">
    <property type="match status" value="1"/>
</dbReference>
<dbReference type="RefSeq" id="WP_379539542.1">
    <property type="nucleotide sequence ID" value="NZ_JBHSDR010000006.1"/>
</dbReference>
<gene>
    <name evidence="2" type="ORF">ACFO0A_13615</name>
</gene>
<name>A0ABV8RT57_9SPHN</name>
<feature type="chain" id="PRO_5046713208" evidence="1">
    <location>
        <begin position="27"/>
        <end position="325"/>
    </location>
</feature>
<dbReference type="EMBL" id="JBHSDR010000006">
    <property type="protein sequence ID" value="MFC4296092.1"/>
    <property type="molecule type" value="Genomic_DNA"/>
</dbReference>
<keyword evidence="3" id="KW-1185">Reference proteome</keyword>
<dbReference type="SUPFAM" id="SSF54001">
    <property type="entry name" value="Cysteine proteinases"/>
    <property type="match status" value="1"/>
</dbReference>
<sequence length="325" mass="33921">MVKRNSLAVTLALAGLALGVPGTAQASTGTGIGANMSLGGLPLAVAAMALNGQPAADTDCQAGAMPATGTAPLALAPAGLATSKASATLGGQVSALEAMRLQQAGEAPAVQLASAQIPGQGIVPRSGSVACARFVMPQPSFAAMRPGLGRQIGGADDFLASRRLPVSHTTFDGEWNRVRRESLPANMVSALARIAPGRPGTATLAAVNAFANSRIHYVEDQQLYGRADYWASARTSLRRGAGDCEDIAIAKLQLLAAMGVPREAMYLTIARDLVRNADHALLVVKLDGRHWLLDNNTDRLLDASESMDYRPIMSFSTTHKWLHGY</sequence>
<dbReference type="Pfam" id="PF06035">
    <property type="entry name" value="Peptidase_C93"/>
    <property type="match status" value="1"/>
</dbReference>
<dbReference type="PANTHER" id="PTHR39327:SF1">
    <property type="entry name" value="BLR5470 PROTEIN"/>
    <property type="match status" value="1"/>
</dbReference>
<dbReference type="PANTHER" id="PTHR39327">
    <property type="match status" value="1"/>
</dbReference>
<dbReference type="InterPro" id="IPR010319">
    <property type="entry name" value="Transglutaminase-like_Cys_pept"/>
</dbReference>
<protein>
    <submittedName>
        <fullName evidence="2">Transglutaminase-like cysteine peptidase</fullName>
    </submittedName>
</protein>
<dbReference type="InterPro" id="IPR038765">
    <property type="entry name" value="Papain-like_cys_pep_sf"/>
</dbReference>
<dbReference type="Proteomes" id="UP001595828">
    <property type="component" value="Unassembled WGS sequence"/>
</dbReference>
<accession>A0ABV8RT57</accession>
<organism evidence="2 3">
    <name type="scientific">Novosphingobium tardum</name>
    <dbReference type="NCBI Taxonomy" id="1538021"/>
    <lineage>
        <taxon>Bacteria</taxon>
        <taxon>Pseudomonadati</taxon>
        <taxon>Pseudomonadota</taxon>
        <taxon>Alphaproteobacteria</taxon>
        <taxon>Sphingomonadales</taxon>
        <taxon>Sphingomonadaceae</taxon>
        <taxon>Novosphingobium</taxon>
    </lineage>
</organism>